<evidence type="ECO:0000256" key="2">
    <source>
        <dbReference type="ARBA" id="ARBA00022679"/>
    </source>
</evidence>
<keyword evidence="3" id="KW-0833">Ubl conjugation pathway</keyword>
<dbReference type="Gene3D" id="3.30.40.10">
    <property type="entry name" value="Zinc/RING finger domain, C3HC4 (zinc finger)"/>
    <property type="match status" value="1"/>
</dbReference>
<keyword evidence="6" id="KW-1185">Reference proteome</keyword>
<dbReference type="GO" id="GO:0016567">
    <property type="term" value="P:protein ubiquitination"/>
    <property type="evidence" value="ECO:0007669"/>
    <property type="project" value="UniProtKB-UniPathway"/>
</dbReference>
<reference evidence="5" key="1">
    <citation type="submission" date="2019-09" db="EMBL/GenBank/DDBJ databases">
        <title>Draft genome information of white flower Hibiscus syriacus.</title>
        <authorList>
            <person name="Kim Y.-M."/>
        </authorList>
    </citation>
    <scope>NUCLEOTIDE SEQUENCE [LARGE SCALE GENOMIC DNA]</scope>
    <source>
        <strain evidence="5">YM2019G1</strain>
    </source>
</reference>
<dbReference type="Proteomes" id="UP000436088">
    <property type="component" value="Unassembled WGS sequence"/>
</dbReference>
<evidence type="ECO:0000256" key="3">
    <source>
        <dbReference type="ARBA" id="ARBA00022786"/>
    </source>
</evidence>
<name>A0A6A2YAZ0_HIBSY</name>
<dbReference type="PANTHER" id="PTHR23315:SF239">
    <property type="entry name" value="RING-TYPE E3 UBIQUITIN TRANSFERASE"/>
    <property type="match status" value="1"/>
</dbReference>
<protein>
    <submittedName>
        <fullName evidence="5">Pentatricopeptide repeat-containing protein</fullName>
    </submittedName>
</protein>
<gene>
    <name evidence="5" type="ORF">F3Y22_tig00111393pilonHSYRG00027</name>
</gene>
<evidence type="ECO:0000313" key="6">
    <source>
        <dbReference type="Proteomes" id="UP000436088"/>
    </source>
</evidence>
<keyword evidence="2" id="KW-0808">Transferase</keyword>
<evidence type="ECO:0000313" key="5">
    <source>
        <dbReference type="EMBL" id="KAE8679865.1"/>
    </source>
</evidence>
<dbReference type="EMBL" id="VEPZ02001328">
    <property type="protein sequence ID" value="KAE8679865.1"/>
    <property type="molecule type" value="Genomic_DNA"/>
</dbReference>
<dbReference type="AlphaFoldDB" id="A0A6A2YAZ0"/>
<accession>A0A6A2YAZ0</accession>
<dbReference type="InterPro" id="IPR013083">
    <property type="entry name" value="Znf_RING/FYVE/PHD"/>
</dbReference>
<dbReference type="Pfam" id="PF04564">
    <property type="entry name" value="U-box"/>
    <property type="match status" value="1"/>
</dbReference>
<comment type="caution">
    <text evidence="5">The sequence shown here is derived from an EMBL/GenBank/DDBJ whole genome shotgun (WGS) entry which is preliminary data.</text>
</comment>
<dbReference type="UniPathway" id="UPA00143"/>
<proteinExistence type="predicted"/>
<dbReference type="SUPFAM" id="SSF57850">
    <property type="entry name" value="RING/U-box"/>
    <property type="match status" value="1"/>
</dbReference>
<evidence type="ECO:0000256" key="1">
    <source>
        <dbReference type="ARBA" id="ARBA00004906"/>
    </source>
</evidence>
<dbReference type="GO" id="GO:0004842">
    <property type="term" value="F:ubiquitin-protein transferase activity"/>
    <property type="evidence" value="ECO:0007669"/>
    <property type="project" value="InterPro"/>
</dbReference>
<dbReference type="PANTHER" id="PTHR23315">
    <property type="entry name" value="U BOX DOMAIN-CONTAINING"/>
    <property type="match status" value="1"/>
</dbReference>
<sequence length="366" mass="40597">MELGAAESVDLPYYSSIKVHRLMCSELKKLIDSVSYMFSALEAARPRCTPGVRALCTLQSAMDKANLLIQHCSESSKFDLIAGIIEELTSARFSLEPSEYDAGAVILALLERDISASASKMQSEIEALRLAALRLSITSPFSLLREKISIRKLLGRVKDANSNNRKILKYLLYLLKKHELIWQLQSKNMEEESILSLMEEEEEAVWIEKWFSEGNQICPVTITTLKQLSLTPNFAMKALVSKWLLRHGINVPQHAKPVPSLISLHQPSSSCIASLGSTVLGLLLEIGSTSHDSVSTNSSLDSLDGKCNNEIMSRLSKVAVDSHSRIRQHHSSKISSSDGIHAACLSELINILGIRNARLFKMSEDY</sequence>
<evidence type="ECO:0000259" key="4">
    <source>
        <dbReference type="Pfam" id="PF04564"/>
    </source>
</evidence>
<organism evidence="5 6">
    <name type="scientific">Hibiscus syriacus</name>
    <name type="common">Rose of Sharon</name>
    <dbReference type="NCBI Taxonomy" id="106335"/>
    <lineage>
        <taxon>Eukaryota</taxon>
        <taxon>Viridiplantae</taxon>
        <taxon>Streptophyta</taxon>
        <taxon>Embryophyta</taxon>
        <taxon>Tracheophyta</taxon>
        <taxon>Spermatophyta</taxon>
        <taxon>Magnoliopsida</taxon>
        <taxon>eudicotyledons</taxon>
        <taxon>Gunneridae</taxon>
        <taxon>Pentapetalae</taxon>
        <taxon>rosids</taxon>
        <taxon>malvids</taxon>
        <taxon>Malvales</taxon>
        <taxon>Malvaceae</taxon>
        <taxon>Malvoideae</taxon>
        <taxon>Hibiscus</taxon>
    </lineage>
</organism>
<feature type="domain" description="U-box" evidence="4">
    <location>
        <begin position="207"/>
        <end position="247"/>
    </location>
</feature>
<comment type="pathway">
    <text evidence="1">Protein modification; protein ubiquitination.</text>
</comment>
<dbReference type="InterPro" id="IPR003613">
    <property type="entry name" value="Ubox_domain"/>
</dbReference>